<proteinExistence type="predicted"/>
<evidence type="ECO:0000313" key="4">
    <source>
        <dbReference type="Proteomes" id="UP000289738"/>
    </source>
</evidence>
<name>A0A445AXL6_ARAHY</name>
<dbReference type="PANTHER" id="PTHR43700:SF1">
    <property type="entry name" value="PHOSPHORIBOSYLAMINOIMIDAZOLE-SUCCINOCARBOXAMIDE SYNTHASE"/>
    <property type="match status" value="1"/>
</dbReference>
<sequence>MVPEACSAMSESMFMAAALNRPKTSFKINPTPALPPPLTSSALTFKSNNNFPTLSAAAQPQQEEHAALLDTLLNSTRKNQVFQSIRTTSPFNYLFETNLHYTVLALTSKTRGMVHIYLFNPSPIYLLINTNEWKSRFLSAFDRVLASIPFKGQYITANAVVFTPDPIVIITKKCYVFPVEFVGECFVNWQHQIIERELMTRVDYEEVNRKVLSLFKYGKNCRSVALEQKYKYL</sequence>
<reference evidence="3 4" key="1">
    <citation type="submission" date="2019-01" db="EMBL/GenBank/DDBJ databases">
        <title>Sequencing of cultivated peanut Arachis hypogaea provides insights into genome evolution and oil improvement.</title>
        <authorList>
            <person name="Chen X."/>
        </authorList>
    </citation>
    <scope>NUCLEOTIDE SEQUENCE [LARGE SCALE GENOMIC DNA]</scope>
    <source>
        <strain evidence="4">cv. Fuhuasheng</strain>
        <tissue evidence="3">Leaves</tissue>
    </source>
</reference>
<dbReference type="EC" id="6.3.2.6" evidence="2"/>
<evidence type="ECO:0000256" key="1">
    <source>
        <dbReference type="ARBA" id="ARBA00004672"/>
    </source>
</evidence>
<evidence type="ECO:0000256" key="2">
    <source>
        <dbReference type="ARBA" id="ARBA00012217"/>
    </source>
</evidence>
<dbReference type="Proteomes" id="UP000289738">
    <property type="component" value="Chromosome B01"/>
</dbReference>
<gene>
    <name evidence="3" type="ORF">Ahy_B01g055935</name>
</gene>
<dbReference type="GO" id="GO:0004639">
    <property type="term" value="F:phosphoribosylaminoimidazolesuccinocarboxamide synthase activity"/>
    <property type="evidence" value="ECO:0007669"/>
    <property type="project" value="UniProtKB-EC"/>
</dbReference>
<comment type="caution">
    <text evidence="3">The sequence shown here is derived from an EMBL/GenBank/DDBJ whole genome shotgun (WGS) entry which is preliminary data.</text>
</comment>
<dbReference type="AlphaFoldDB" id="A0A445AXL6"/>
<evidence type="ECO:0000313" key="3">
    <source>
        <dbReference type="EMBL" id="RYR31140.1"/>
    </source>
</evidence>
<dbReference type="STRING" id="3818.A0A445AXL6"/>
<comment type="pathway">
    <text evidence="1">Purine metabolism; IMP biosynthesis via de novo pathway; 5-amino-1-(5-phospho-D-ribosyl)imidazole-4-carboxamide from 5-amino-1-(5-phospho-D-ribosyl)imidazole-4-carboxylate: step 1/2.</text>
</comment>
<dbReference type="EMBL" id="SDMP01000011">
    <property type="protein sequence ID" value="RYR31140.1"/>
    <property type="molecule type" value="Genomic_DNA"/>
</dbReference>
<dbReference type="GO" id="GO:0009570">
    <property type="term" value="C:chloroplast stroma"/>
    <property type="evidence" value="ECO:0007669"/>
    <property type="project" value="TreeGrafter"/>
</dbReference>
<dbReference type="PANTHER" id="PTHR43700">
    <property type="entry name" value="PHOSPHORIBOSYLAMINOIMIDAZOLE-SUCCINOCARBOXAMIDE SYNTHASE"/>
    <property type="match status" value="1"/>
</dbReference>
<dbReference type="GO" id="GO:0006189">
    <property type="term" value="P:'de novo' IMP biosynthetic process"/>
    <property type="evidence" value="ECO:0007669"/>
    <property type="project" value="TreeGrafter"/>
</dbReference>
<organism evidence="3 4">
    <name type="scientific">Arachis hypogaea</name>
    <name type="common">Peanut</name>
    <dbReference type="NCBI Taxonomy" id="3818"/>
    <lineage>
        <taxon>Eukaryota</taxon>
        <taxon>Viridiplantae</taxon>
        <taxon>Streptophyta</taxon>
        <taxon>Embryophyta</taxon>
        <taxon>Tracheophyta</taxon>
        <taxon>Spermatophyta</taxon>
        <taxon>Magnoliopsida</taxon>
        <taxon>eudicotyledons</taxon>
        <taxon>Gunneridae</taxon>
        <taxon>Pentapetalae</taxon>
        <taxon>rosids</taxon>
        <taxon>fabids</taxon>
        <taxon>Fabales</taxon>
        <taxon>Fabaceae</taxon>
        <taxon>Papilionoideae</taxon>
        <taxon>50 kb inversion clade</taxon>
        <taxon>dalbergioids sensu lato</taxon>
        <taxon>Dalbergieae</taxon>
        <taxon>Pterocarpus clade</taxon>
        <taxon>Arachis</taxon>
    </lineage>
</organism>
<keyword evidence="4" id="KW-1185">Reference proteome</keyword>
<protein>
    <recommendedName>
        <fullName evidence="2">phosphoribosylaminoimidazolesuccinocarboxamide synthase</fullName>
        <ecNumber evidence="2">6.3.2.6</ecNumber>
    </recommendedName>
</protein>
<accession>A0A445AXL6</accession>